<dbReference type="EMBL" id="SNZR01000014">
    <property type="protein sequence ID" value="TDR89061.1"/>
    <property type="molecule type" value="Genomic_DNA"/>
</dbReference>
<organism evidence="2 3">
    <name type="scientific">Enterovirga rhinocerotis</name>
    <dbReference type="NCBI Taxonomy" id="1339210"/>
    <lineage>
        <taxon>Bacteria</taxon>
        <taxon>Pseudomonadati</taxon>
        <taxon>Pseudomonadota</taxon>
        <taxon>Alphaproteobacteria</taxon>
        <taxon>Hyphomicrobiales</taxon>
        <taxon>Methylobacteriaceae</taxon>
        <taxon>Enterovirga</taxon>
    </lineage>
</organism>
<dbReference type="Pfam" id="PF04014">
    <property type="entry name" value="MazE_antitoxin"/>
    <property type="match status" value="1"/>
</dbReference>
<dbReference type="PANTHER" id="PTHR40516">
    <property type="entry name" value="ANTITOXIN CHPS-RELATED"/>
    <property type="match status" value="1"/>
</dbReference>
<reference evidence="2 3" key="1">
    <citation type="submission" date="2019-03" db="EMBL/GenBank/DDBJ databases">
        <title>Genomic Encyclopedia of Type Strains, Phase IV (KMG-IV): sequencing the most valuable type-strain genomes for metagenomic binning, comparative biology and taxonomic classification.</title>
        <authorList>
            <person name="Goeker M."/>
        </authorList>
    </citation>
    <scope>NUCLEOTIDE SEQUENCE [LARGE SCALE GENOMIC DNA]</scope>
    <source>
        <strain evidence="2 3">DSM 25903</strain>
    </source>
</reference>
<dbReference type="Gene3D" id="2.10.260.10">
    <property type="match status" value="1"/>
</dbReference>
<accession>A0A4R7BU83</accession>
<dbReference type="GO" id="GO:0097351">
    <property type="term" value="F:toxin sequestering activity"/>
    <property type="evidence" value="ECO:0007669"/>
    <property type="project" value="InterPro"/>
</dbReference>
<dbReference type="PANTHER" id="PTHR40516:SF1">
    <property type="entry name" value="ANTITOXIN CHPS-RELATED"/>
    <property type="match status" value="1"/>
</dbReference>
<dbReference type="Proteomes" id="UP000295122">
    <property type="component" value="Unassembled WGS sequence"/>
</dbReference>
<dbReference type="SMART" id="SM00966">
    <property type="entry name" value="SpoVT_AbrB"/>
    <property type="match status" value="1"/>
</dbReference>
<dbReference type="InterPro" id="IPR037914">
    <property type="entry name" value="SpoVT-AbrB_sf"/>
</dbReference>
<sequence length="114" mass="12705">MKAKVSRWGNSLAVRLPAEVVRDLGLREGQVLELSAKDATIQMTSPSVRRRRVNGIPVYSLDELVAEARRLGPGHEPEMVNWGPDRGSEIIDDEYSRGEITLDDLLHGRASQSR</sequence>
<evidence type="ECO:0000313" key="3">
    <source>
        <dbReference type="Proteomes" id="UP000295122"/>
    </source>
</evidence>
<keyword evidence="3" id="KW-1185">Reference proteome</keyword>
<dbReference type="RefSeq" id="WP_133772475.1">
    <property type="nucleotide sequence ID" value="NZ_SNZR01000014.1"/>
</dbReference>
<dbReference type="AlphaFoldDB" id="A0A4R7BU83"/>
<protein>
    <submittedName>
        <fullName evidence="2">Antitoxin MazE</fullName>
    </submittedName>
</protein>
<proteinExistence type="predicted"/>
<gene>
    <name evidence="2" type="ORF">EV668_3546</name>
</gene>
<comment type="caution">
    <text evidence="2">The sequence shown here is derived from an EMBL/GenBank/DDBJ whole genome shotgun (WGS) entry which is preliminary data.</text>
</comment>
<name>A0A4R7BU83_9HYPH</name>
<evidence type="ECO:0000313" key="2">
    <source>
        <dbReference type="EMBL" id="TDR89061.1"/>
    </source>
</evidence>
<feature type="domain" description="SpoVT-AbrB" evidence="1">
    <location>
        <begin position="6"/>
        <end position="52"/>
    </location>
</feature>
<dbReference type="OrthoDB" id="9795766at2"/>
<evidence type="ECO:0000259" key="1">
    <source>
        <dbReference type="SMART" id="SM00966"/>
    </source>
</evidence>
<dbReference type="InterPro" id="IPR007159">
    <property type="entry name" value="SpoVT-AbrB_dom"/>
</dbReference>
<dbReference type="SUPFAM" id="SSF89447">
    <property type="entry name" value="AbrB/MazE/MraZ-like"/>
    <property type="match status" value="1"/>
</dbReference>
<dbReference type="InterPro" id="IPR039052">
    <property type="entry name" value="Antitox_PemI-like"/>
</dbReference>
<dbReference type="GO" id="GO:0003677">
    <property type="term" value="F:DNA binding"/>
    <property type="evidence" value="ECO:0007669"/>
    <property type="project" value="InterPro"/>
</dbReference>